<dbReference type="SUPFAM" id="SSF53756">
    <property type="entry name" value="UDP-Glycosyltransferase/glycogen phosphorylase"/>
    <property type="match status" value="1"/>
</dbReference>
<dbReference type="InterPro" id="IPR001296">
    <property type="entry name" value="Glyco_trans_1"/>
</dbReference>
<feature type="non-terminal residue" evidence="2">
    <location>
        <position position="78"/>
    </location>
</feature>
<name>X1UKU7_9ZZZZ</name>
<sequence>MDVLVYPSIWYENQPIAILEALLAKIPIVASNLGGMAEIVQDGVTGLLFEAGNTEDLSQKMVSLIDNPQLLRKLSETP</sequence>
<feature type="domain" description="Glycosyl transferase family 1" evidence="1">
    <location>
        <begin position="2"/>
        <end position="76"/>
    </location>
</feature>
<dbReference type="PANTHER" id="PTHR12526">
    <property type="entry name" value="GLYCOSYLTRANSFERASE"/>
    <property type="match status" value="1"/>
</dbReference>
<proteinExistence type="predicted"/>
<dbReference type="Gene3D" id="3.40.50.2000">
    <property type="entry name" value="Glycogen Phosphorylase B"/>
    <property type="match status" value="1"/>
</dbReference>
<dbReference type="EMBL" id="BARW01035141">
    <property type="protein sequence ID" value="GAJ18088.1"/>
    <property type="molecule type" value="Genomic_DNA"/>
</dbReference>
<protein>
    <recommendedName>
        <fullName evidence="1">Glycosyl transferase family 1 domain-containing protein</fullName>
    </recommendedName>
</protein>
<dbReference type="PANTHER" id="PTHR12526:SF635">
    <property type="entry name" value="GLYCOSYL TRANSFERASE GROUP 1"/>
    <property type="match status" value="1"/>
</dbReference>
<dbReference type="Pfam" id="PF00534">
    <property type="entry name" value="Glycos_transf_1"/>
    <property type="match status" value="1"/>
</dbReference>
<dbReference type="AlphaFoldDB" id="X1UKU7"/>
<dbReference type="GO" id="GO:0016757">
    <property type="term" value="F:glycosyltransferase activity"/>
    <property type="evidence" value="ECO:0007669"/>
    <property type="project" value="InterPro"/>
</dbReference>
<reference evidence="2" key="1">
    <citation type="journal article" date="2014" name="Front. Microbiol.">
        <title>High frequency of phylogenetically diverse reductive dehalogenase-homologous genes in deep subseafloor sedimentary metagenomes.</title>
        <authorList>
            <person name="Kawai M."/>
            <person name="Futagami T."/>
            <person name="Toyoda A."/>
            <person name="Takaki Y."/>
            <person name="Nishi S."/>
            <person name="Hori S."/>
            <person name="Arai W."/>
            <person name="Tsubouchi T."/>
            <person name="Morono Y."/>
            <person name="Uchiyama I."/>
            <person name="Ito T."/>
            <person name="Fujiyama A."/>
            <person name="Inagaki F."/>
            <person name="Takami H."/>
        </authorList>
    </citation>
    <scope>NUCLEOTIDE SEQUENCE</scope>
    <source>
        <strain evidence="2">Expedition CK06-06</strain>
    </source>
</reference>
<accession>X1UKU7</accession>
<evidence type="ECO:0000313" key="2">
    <source>
        <dbReference type="EMBL" id="GAJ18088.1"/>
    </source>
</evidence>
<evidence type="ECO:0000259" key="1">
    <source>
        <dbReference type="Pfam" id="PF00534"/>
    </source>
</evidence>
<gene>
    <name evidence="2" type="ORF">S12H4_54890</name>
</gene>
<comment type="caution">
    <text evidence="2">The sequence shown here is derived from an EMBL/GenBank/DDBJ whole genome shotgun (WGS) entry which is preliminary data.</text>
</comment>
<organism evidence="2">
    <name type="scientific">marine sediment metagenome</name>
    <dbReference type="NCBI Taxonomy" id="412755"/>
    <lineage>
        <taxon>unclassified sequences</taxon>
        <taxon>metagenomes</taxon>
        <taxon>ecological metagenomes</taxon>
    </lineage>
</organism>